<evidence type="ECO:0000313" key="2">
    <source>
        <dbReference type="Proteomes" id="UP000824120"/>
    </source>
</evidence>
<dbReference type="EMBL" id="JACXVP010000009">
    <property type="protein sequence ID" value="KAG5584392.1"/>
    <property type="molecule type" value="Genomic_DNA"/>
</dbReference>
<dbReference type="OrthoDB" id="1436172at2759"/>
<gene>
    <name evidence="1" type="ORF">H5410_044826</name>
</gene>
<keyword evidence="2" id="KW-1185">Reference proteome</keyword>
<dbReference type="Proteomes" id="UP000824120">
    <property type="component" value="Chromosome 9"/>
</dbReference>
<organism evidence="1 2">
    <name type="scientific">Solanum commersonii</name>
    <name type="common">Commerson's wild potato</name>
    <name type="synonym">Commerson's nightshade</name>
    <dbReference type="NCBI Taxonomy" id="4109"/>
    <lineage>
        <taxon>Eukaryota</taxon>
        <taxon>Viridiplantae</taxon>
        <taxon>Streptophyta</taxon>
        <taxon>Embryophyta</taxon>
        <taxon>Tracheophyta</taxon>
        <taxon>Spermatophyta</taxon>
        <taxon>Magnoliopsida</taxon>
        <taxon>eudicotyledons</taxon>
        <taxon>Gunneridae</taxon>
        <taxon>Pentapetalae</taxon>
        <taxon>asterids</taxon>
        <taxon>lamiids</taxon>
        <taxon>Solanales</taxon>
        <taxon>Solanaceae</taxon>
        <taxon>Solanoideae</taxon>
        <taxon>Solaneae</taxon>
        <taxon>Solanum</taxon>
    </lineage>
</organism>
<comment type="caution">
    <text evidence="1">The sequence shown here is derived from an EMBL/GenBank/DDBJ whole genome shotgun (WGS) entry which is preliminary data.</text>
</comment>
<dbReference type="AlphaFoldDB" id="A0A9J5XBZ3"/>
<name>A0A9J5XBZ3_SOLCO</name>
<evidence type="ECO:0000313" key="1">
    <source>
        <dbReference type="EMBL" id="KAG5584392.1"/>
    </source>
</evidence>
<proteinExistence type="predicted"/>
<reference evidence="1 2" key="1">
    <citation type="submission" date="2020-09" db="EMBL/GenBank/DDBJ databases">
        <title>De no assembly of potato wild relative species, Solanum commersonii.</title>
        <authorList>
            <person name="Cho K."/>
        </authorList>
    </citation>
    <scope>NUCLEOTIDE SEQUENCE [LARGE SCALE GENOMIC DNA]</scope>
    <source>
        <strain evidence="1">LZ3.2</strain>
        <tissue evidence="1">Leaf</tissue>
    </source>
</reference>
<accession>A0A9J5XBZ3</accession>
<protein>
    <submittedName>
        <fullName evidence="1">Uncharacterized protein</fullName>
    </submittedName>
</protein>
<sequence>MATGCCKDGKDTLSLIRGQLHSKASTSIGNSSETNFSKSKVITRRPIKWDEIDFPKEWVIEEIVPPKNNINPDIYDIEQTPDGTVRIKFTD</sequence>